<gene>
    <name evidence="2" type="ORF">LAZ67_22000006</name>
</gene>
<evidence type="ECO:0000313" key="2">
    <source>
        <dbReference type="EMBL" id="UYV82568.1"/>
    </source>
</evidence>
<keyword evidence="3" id="KW-1185">Reference proteome</keyword>
<organism evidence="2 3">
    <name type="scientific">Cordylochernes scorpioides</name>
    <dbReference type="NCBI Taxonomy" id="51811"/>
    <lineage>
        <taxon>Eukaryota</taxon>
        <taxon>Metazoa</taxon>
        <taxon>Ecdysozoa</taxon>
        <taxon>Arthropoda</taxon>
        <taxon>Chelicerata</taxon>
        <taxon>Arachnida</taxon>
        <taxon>Pseudoscorpiones</taxon>
        <taxon>Cheliferoidea</taxon>
        <taxon>Chernetidae</taxon>
        <taxon>Cordylochernes</taxon>
    </lineage>
</organism>
<dbReference type="PANTHER" id="PTHR19446">
    <property type="entry name" value="REVERSE TRANSCRIPTASES"/>
    <property type="match status" value="1"/>
</dbReference>
<feature type="domain" description="Reverse transcriptase" evidence="1">
    <location>
        <begin position="156"/>
        <end position="386"/>
    </location>
</feature>
<dbReference type="SUPFAM" id="SSF56672">
    <property type="entry name" value="DNA/RNA polymerases"/>
    <property type="match status" value="1"/>
</dbReference>
<proteinExistence type="predicted"/>
<dbReference type="InterPro" id="IPR043502">
    <property type="entry name" value="DNA/RNA_pol_sf"/>
</dbReference>
<dbReference type="Proteomes" id="UP001235939">
    <property type="component" value="Chromosome 22"/>
</dbReference>
<dbReference type="EMBL" id="CP092884">
    <property type="protein sequence ID" value="UYV82568.1"/>
    <property type="molecule type" value="Genomic_DNA"/>
</dbReference>
<sequence length="407" mass="44739">MEPDAAPSTNLVALHSHTLGIFSPGALTCTAYASPTPMRGLSFSETGIPSSLIFLSLRMLPFMHVEGGIIVETPTSVLDVYFSEPPPNSRPSHFLPSPPIPSTPPPPDLPFSTLEFHLALRALNPKKSHGPDLMPGQFAKWLLSSFSTFFFNLFNKCFSLCHFPKLWKVGRVVLVPKKLSAEDFTSQNRPDSASPYPGKGRSAADTLALLKTKVSESIRSHQCALLISLDIKSAFDHLWHPSFLTQLTPPSRPFTTPSSVTIVTLSYKNCSFSMLPSRGCPQGSRSGPHVWNIAFNPVLSLPYPPGVHIQVFADDLQIVVSGPPGILTSRAQLSIDLVSDWCLGNKLTLTPHKCEVLPIFTNPPSLTLQDTVLPWTDRLRALGVVFNDRFTFDSHLQWVCDRCPCPF</sequence>
<evidence type="ECO:0000313" key="3">
    <source>
        <dbReference type="Proteomes" id="UP001235939"/>
    </source>
</evidence>
<reference evidence="2 3" key="1">
    <citation type="submission" date="2022-03" db="EMBL/GenBank/DDBJ databases">
        <title>A chromosomal length assembly of Cordylochernes scorpioides.</title>
        <authorList>
            <person name="Zeh D."/>
            <person name="Zeh J."/>
        </authorList>
    </citation>
    <scope>NUCLEOTIDE SEQUENCE [LARGE SCALE GENOMIC DNA]</scope>
    <source>
        <strain evidence="2">IN4F17</strain>
        <tissue evidence="2">Whole Body</tissue>
    </source>
</reference>
<protein>
    <recommendedName>
        <fullName evidence="1">Reverse transcriptase domain-containing protein</fullName>
    </recommendedName>
</protein>
<dbReference type="PROSITE" id="PS50878">
    <property type="entry name" value="RT_POL"/>
    <property type="match status" value="1"/>
</dbReference>
<name>A0ABY6LNC6_9ARAC</name>
<dbReference type="Pfam" id="PF00078">
    <property type="entry name" value="RVT_1"/>
    <property type="match status" value="1"/>
</dbReference>
<evidence type="ECO:0000259" key="1">
    <source>
        <dbReference type="PROSITE" id="PS50878"/>
    </source>
</evidence>
<accession>A0ABY6LNC6</accession>
<dbReference type="InterPro" id="IPR000477">
    <property type="entry name" value="RT_dom"/>
</dbReference>